<organism evidence="3 4">
    <name type="scientific">Saguinus oedipus</name>
    <name type="common">Cotton-top tamarin</name>
    <name type="synonym">Oedipomidas oedipus</name>
    <dbReference type="NCBI Taxonomy" id="9490"/>
    <lineage>
        <taxon>Eukaryota</taxon>
        <taxon>Metazoa</taxon>
        <taxon>Chordata</taxon>
        <taxon>Craniata</taxon>
        <taxon>Vertebrata</taxon>
        <taxon>Euteleostomi</taxon>
        <taxon>Mammalia</taxon>
        <taxon>Eutheria</taxon>
        <taxon>Euarchontoglires</taxon>
        <taxon>Primates</taxon>
        <taxon>Haplorrhini</taxon>
        <taxon>Platyrrhini</taxon>
        <taxon>Cebidae</taxon>
        <taxon>Callitrichinae</taxon>
        <taxon>Saguinus</taxon>
    </lineage>
</organism>
<sequence length="631" mass="66854">MAPLPAGGEGAWGAGVQSRWEVVRPAWALAPQSHSSLSLGGPGRGAAGGRAWGEGRDPLSAESHGRFSARPRTVPAPVWPQPTRAATGQMRTAAPASRLSEAQSGARLIQSGFRVGLEPGGALKFGEGRSRREGTLPSLRRRGTGFLPASAGRREAANDKVAPRIPLEYSGTRFQVSQRPRLPALGPPPGPGKFNPEAVWPRSRPQARILLPLHPGQPQLKAGGSKVGLRSLVEPGTTRLGEGEPELDPCAPATAREVKSPEGSSSARAIPGTNGVMEPTGARLSLEARGPAPSGEPPPAEELPAPGVLCVESSGDGEGTSETQSPGAQLGDRPLSPKEEAALQEQEELLECRRRCRARSFSLPADPILQAAKFLQQQQQQQQAVTLGGEGAEDAQLGPGGCCAKCKKRVQFADTLGLNLASVKHFSEAEEPQVPPAVLSRLRSFPMRAEDLEQLGGLLAAPLSAPPSRLRPLFQLPGPSAAAERLQRQRVCLESVQCSAAPGAEVKGFGRVLSCPGPRAVTVRYTFTEWRSFLDVPAELQPEPQEPQPPEAPSEASEPWSGDAEKQPGAECFHFSLSLPPGLQPKDGEEADARGVAVHFAVCYRCAQGEYWDNNAGANYTLRYTRHEDAL</sequence>
<protein>
    <recommendedName>
        <fullName evidence="2">CBM21 domain-containing protein</fullName>
    </recommendedName>
</protein>
<dbReference type="PROSITE" id="PS51159">
    <property type="entry name" value="CBM21"/>
    <property type="match status" value="1"/>
</dbReference>
<dbReference type="PANTHER" id="PTHR12307">
    <property type="entry name" value="PROTEIN PHOSPHATASE 1 REGULATORY SUBUNIT"/>
    <property type="match status" value="1"/>
</dbReference>
<keyword evidence="4" id="KW-1185">Reference proteome</keyword>
<feature type="compositionally biased region" description="Basic and acidic residues" evidence="1">
    <location>
        <begin position="53"/>
        <end position="65"/>
    </location>
</feature>
<proteinExistence type="predicted"/>
<feature type="region of interest" description="Disordered" evidence="1">
    <location>
        <begin position="540"/>
        <end position="566"/>
    </location>
</feature>
<dbReference type="Proteomes" id="UP001266305">
    <property type="component" value="Unassembled WGS sequence"/>
</dbReference>
<evidence type="ECO:0000313" key="4">
    <source>
        <dbReference type="Proteomes" id="UP001266305"/>
    </source>
</evidence>
<evidence type="ECO:0000256" key="1">
    <source>
        <dbReference type="SAM" id="MobiDB-lite"/>
    </source>
</evidence>
<feature type="region of interest" description="Disordered" evidence="1">
    <location>
        <begin position="124"/>
        <end position="146"/>
    </location>
</feature>
<evidence type="ECO:0000259" key="2">
    <source>
        <dbReference type="PROSITE" id="PS51159"/>
    </source>
</evidence>
<feature type="region of interest" description="Disordered" evidence="1">
    <location>
        <begin position="235"/>
        <end position="340"/>
    </location>
</feature>
<evidence type="ECO:0000313" key="3">
    <source>
        <dbReference type="EMBL" id="KAK2113133.1"/>
    </source>
</evidence>
<comment type="caution">
    <text evidence="3">The sequence shown here is derived from an EMBL/GenBank/DDBJ whole genome shotgun (WGS) entry which is preliminary data.</text>
</comment>
<dbReference type="InterPro" id="IPR005036">
    <property type="entry name" value="CBM21_dom"/>
</dbReference>
<name>A0ABQ9VUS0_SAGOE</name>
<reference evidence="3 4" key="1">
    <citation type="submission" date="2023-05" db="EMBL/GenBank/DDBJ databases">
        <title>B98-5 Cell Line De Novo Hybrid Assembly: An Optical Mapping Approach.</title>
        <authorList>
            <person name="Kananen K."/>
            <person name="Auerbach J.A."/>
            <person name="Kautto E."/>
            <person name="Blachly J.S."/>
        </authorList>
    </citation>
    <scope>NUCLEOTIDE SEQUENCE [LARGE SCALE GENOMIC DNA]</scope>
    <source>
        <strain evidence="3">B95-8</strain>
        <tissue evidence="3">Cell line</tissue>
    </source>
</reference>
<dbReference type="Pfam" id="PF03370">
    <property type="entry name" value="CBM_21"/>
    <property type="match status" value="1"/>
</dbReference>
<dbReference type="InterPro" id="IPR038175">
    <property type="entry name" value="CBM21_dom_sf"/>
</dbReference>
<feature type="compositionally biased region" description="Gly residues" evidence="1">
    <location>
        <begin position="40"/>
        <end position="52"/>
    </location>
</feature>
<dbReference type="InterPro" id="IPR050782">
    <property type="entry name" value="PP1_regulatory_subunit_3"/>
</dbReference>
<accession>A0ABQ9VUS0</accession>
<feature type="domain" description="CBM21" evidence="2">
    <location>
        <begin position="483"/>
        <end position="623"/>
    </location>
</feature>
<gene>
    <name evidence="3" type="ORF">P7K49_007399</name>
</gene>
<dbReference type="EMBL" id="JASSZA010000004">
    <property type="protein sequence ID" value="KAK2113133.1"/>
    <property type="molecule type" value="Genomic_DNA"/>
</dbReference>
<dbReference type="PANTHER" id="PTHR12307:SF7">
    <property type="entry name" value="PROTEIN PHOSPHATASE 1 REGULATORY SUBUNIT 3G"/>
    <property type="match status" value="1"/>
</dbReference>
<feature type="region of interest" description="Disordered" evidence="1">
    <location>
        <begin position="35"/>
        <end position="80"/>
    </location>
</feature>
<dbReference type="Gene3D" id="2.60.40.2440">
    <property type="entry name" value="Carbohydrate binding type-21 domain"/>
    <property type="match status" value="1"/>
</dbReference>